<dbReference type="EMBL" id="SPMZ01000015">
    <property type="protein sequence ID" value="NMQ18667.1"/>
    <property type="molecule type" value="Genomic_DNA"/>
</dbReference>
<feature type="transmembrane region" description="Helical" evidence="1">
    <location>
        <begin position="246"/>
        <end position="266"/>
    </location>
</feature>
<comment type="caution">
    <text evidence="2">The sequence shown here is derived from an EMBL/GenBank/DDBJ whole genome shotgun (WGS) entry which is preliminary data.</text>
</comment>
<evidence type="ECO:0000313" key="2">
    <source>
        <dbReference type="EMBL" id="NMQ18667.1"/>
    </source>
</evidence>
<keyword evidence="3" id="KW-1185">Reference proteome</keyword>
<reference evidence="2 3" key="1">
    <citation type="submission" date="2019-03" db="EMBL/GenBank/DDBJ databases">
        <title>Metabolic reconstructions from genomes of highly enriched 'Candidatus Accumulibacter' and 'Candidatus Competibacter' bioreactor populations.</title>
        <authorList>
            <person name="Annavajhala M.K."/>
            <person name="Welles L."/>
            <person name="Abbas B."/>
            <person name="Sorokin D."/>
            <person name="Park H."/>
            <person name="Van Loosdrecht M."/>
            <person name="Chandran K."/>
        </authorList>
    </citation>
    <scope>NUCLEOTIDE SEQUENCE [LARGE SCALE GENOMIC DNA]</scope>
    <source>
        <strain evidence="2 3">SBR_G</strain>
    </source>
</reference>
<evidence type="ECO:0008006" key="4">
    <source>
        <dbReference type="Google" id="ProtNLM"/>
    </source>
</evidence>
<dbReference type="Pfam" id="PF02405">
    <property type="entry name" value="MlaE"/>
    <property type="match status" value="1"/>
</dbReference>
<feature type="transmembrane region" description="Helical" evidence="1">
    <location>
        <begin position="152"/>
        <end position="174"/>
    </location>
</feature>
<keyword evidence="1" id="KW-0812">Transmembrane</keyword>
<evidence type="ECO:0000313" key="3">
    <source>
        <dbReference type="Proteomes" id="UP000760480"/>
    </source>
</evidence>
<dbReference type="RefSeq" id="WP_169247921.1">
    <property type="nucleotide sequence ID" value="NZ_SPMZ01000015.1"/>
</dbReference>
<gene>
    <name evidence="2" type="ORF">E4P82_05270</name>
</gene>
<dbReference type="Proteomes" id="UP000760480">
    <property type="component" value="Unassembled WGS sequence"/>
</dbReference>
<organism evidence="2 3">
    <name type="scientific">Candidatus Competibacter phosphatis</name>
    <dbReference type="NCBI Taxonomy" id="221280"/>
    <lineage>
        <taxon>Bacteria</taxon>
        <taxon>Pseudomonadati</taxon>
        <taxon>Pseudomonadota</taxon>
        <taxon>Gammaproteobacteria</taxon>
        <taxon>Candidatus Competibacteraceae</taxon>
        <taxon>Candidatus Competibacter</taxon>
    </lineage>
</organism>
<name>A0ABX1TH31_9GAMM</name>
<feature type="transmembrane region" description="Helical" evidence="1">
    <location>
        <begin position="69"/>
        <end position="92"/>
    </location>
</feature>
<feature type="transmembrane region" description="Helical" evidence="1">
    <location>
        <begin position="112"/>
        <end position="131"/>
    </location>
</feature>
<evidence type="ECO:0000256" key="1">
    <source>
        <dbReference type="SAM" id="Phobius"/>
    </source>
</evidence>
<proteinExistence type="predicted"/>
<dbReference type="InterPro" id="IPR030802">
    <property type="entry name" value="Permease_MalE"/>
</dbReference>
<keyword evidence="1" id="KW-0472">Membrane</keyword>
<dbReference type="PANTHER" id="PTHR30188:SF4">
    <property type="entry name" value="PROTEIN TRIGALACTOSYLDIACYLGLYCEROL 1, CHLOROPLASTIC"/>
    <property type="match status" value="1"/>
</dbReference>
<feature type="transmembrane region" description="Helical" evidence="1">
    <location>
        <begin position="194"/>
        <end position="225"/>
    </location>
</feature>
<sequence>MKTAARGGFWPVVESVGALVAGPLTRLREELDFLAIVLISAGLVTRGQWRFLFRHTLQQIYFTAVQRAYIFTVVGLIIGALVALPLIVFGIHDPLLLGRIMHIMMYHQLDPILASLFVAGMSGAAITAELGELKANQAIEHLVAMGLNPYGFFVLPRLIGVVLSLLVLTLWLNVGVTVGAGGMLSVYQNIPPTVFFRVCLSGLSHGSLALTGGMVVMQGIHIVLVQTQRAFRVNAYVDIPRALPSAFAQSFIGCLIITLLVSLLRYG</sequence>
<keyword evidence="1" id="KW-1133">Transmembrane helix</keyword>
<protein>
    <recommendedName>
        <fullName evidence="4">ABC transporter permease</fullName>
    </recommendedName>
</protein>
<accession>A0ABX1TH31</accession>
<dbReference type="PANTHER" id="PTHR30188">
    <property type="entry name" value="ABC TRANSPORTER PERMEASE PROTEIN-RELATED"/>
    <property type="match status" value="1"/>
</dbReference>